<dbReference type="AlphaFoldDB" id="A0A1E3G0E0"/>
<accession>A0A1E3G0E0</accession>
<protein>
    <recommendedName>
        <fullName evidence="3">Fibronectin type-III domain-containing protein</fullName>
    </recommendedName>
</protein>
<evidence type="ECO:0000313" key="1">
    <source>
        <dbReference type="EMBL" id="ODN29709.1"/>
    </source>
</evidence>
<sequence length="216" mass="24262">MTFKVERGGQEVYRGTQNSFVDNVKADGSMYMYRVYAISGTFQSRPVEVTVTAHSPLVAPKVNVSRTPETIIITVVRPDVRDYRESYIEVDGNVYKTEVLSLKNEPDKVYKVKAYWSNTSGQKSEAAELVLETSPKPPIVEYRVDGANVILKITDPSTVIKAEKFVVIYGSRTMEVLKGEATIQIDTSKSVHEFKVYSVYKDLQSSQTSVMVILKN</sequence>
<proteinExistence type="predicted"/>
<evidence type="ECO:0008006" key="3">
    <source>
        <dbReference type="Google" id="ProtNLM"/>
    </source>
</evidence>
<evidence type="ECO:0000313" key="2">
    <source>
        <dbReference type="Proteomes" id="UP000094570"/>
    </source>
</evidence>
<organism evidence="1 2">
    <name type="scientific">Fervidobacterium thailandense</name>
    <dbReference type="NCBI Taxonomy" id="1008305"/>
    <lineage>
        <taxon>Bacteria</taxon>
        <taxon>Thermotogati</taxon>
        <taxon>Thermotogota</taxon>
        <taxon>Thermotogae</taxon>
        <taxon>Thermotogales</taxon>
        <taxon>Fervidobacteriaceae</taxon>
        <taxon>Fervidobacterium</taxon>
    </lineage>
</organism>
<keyword evidence="2" id="KW-1185">Reference proteome</keyword>
<dbReference type="EMBL" id="LWAF01000023">
    <property type="protein sequence ID" value="ODN29709.1"/>
    <property type="molecule type" value="Genomic_DNA"/>
</dbReference>
<reference evidence="2" key="1">
    <citation type="submission" date="2016-04" db="EMBL/GenBank/DDBJ databases">
        <title>The genome sequence project of a novel Fervidobacterium isolate from a hot spring in Thailand.</title>
        <authorList>
            <person name="Gonzalez J.M."/>
            <person name="Cuecas A."/>
            <person name="Kanoksilapatham W."/>
        </authorList>
    </citation>
    <scope>NUCLEOTIDE SEQUENCE [LARGE SCALE GENOMIC DNA]</scope>
    <source>
        <strain evidence="2">FC2004</strain>
    </source>
</reference>
<comment type="caution">
    <text evidence="1">The sequence shown here is derived from an EMBL/GenBank/DDBJ whole genome shotgun (WGS) entry which is preliminary data.</text>
</comment>
<dbReference type="RefSeq" id="WP_069293887.1">
    <property type="nucleotide sequence ID" value="NZ_CP140110.1"/>
</dbReference>
<dbReference type="Proteomes" id="UP000094570">
    <property type="component" value="Unassembled WGS sequence"/>
</dbReference>
<gene>
    <name evidence="1" type="ORF">A4H02_09225</name>
</gene>
<name>A0A1E3G0E0_9BACT</name>